<name>A0AAU8A7A9_9FIRM</name>
<dbReference type="EMBL" id="CP117826">
    <property type="protein sequence ID" value="XCC61683.1"/>
    <property type="molecule type" value="Genomic_DNA"/>
</dbReference>
<protein>
    <submittedName>
        <fullName evidence="1">Uncharacterized protein</fullName>
    </submittedName>
</protein>
<dbReference type="RefSeq" id="WP_353423081.1">
    <property type="nucleotide sequence ID" value="NZ_CP117826.1"/>
</dbReference>
<gene>
    <name evidence="1" type="ORF">PUP29_09115</name>
</gene>
<sequence length="153" mass="18074">MMSDVLDQVLYDNGINKYYCDFIDRIDAVMIGRNIVADLKIKGTYKENSATWHEYFHIQTCPINLIEAPELLQKKYETIAERKTAEQCLPLDTLIELYEYDARSLEDYSEALELDTEYIGKTLMQYQSIYGYNHRHGEYMIHSFVPFSIEKME</sequence>
<accession>A0AAU8A7A9</accession>
<reference evidence="1" key="1">
    <citation type="submission" date="2023-02" db="EMBL/GenBank/DDBJ databases">
        <title>Gut commensal Christensenella minuta modulates host metabolism via a new class of secondary bile acids.</title>
        <authorList>
            <person name="Liu C."/>
        </authorList>
    </citation>
    <scope>NUCLEOTIDE SEQUENCE</scope>
    <source>
        <strain evidence="1">CA70</strain>
    </source>
</reference>
<dbReference type="AlphaFoldDB" id="A0AAU8A7A9"/>
<proteinExistence type="predicted"/>
<evidence type="ECO:0000313" key="1">
    <source>
        <dbReference type="EMBL" id="XCC61683.1"/>
    </source>
</evidence>
<organism evidence="1">
    <name type="scientific">Christensenella massiliensis</name>
    <dbReference type="NCBI Taxonomy" id="1805714"/>
    <lineage>
        <taxon>Bacteria</taxon>
        <taxon>Bacillati</taxon>
        <taxon>Bacillota</taxon>
        <taxon>Clostridia</taxon>
        <taxon>Christensenellales</taxon>
        <taxon>Christensenellaceae</taxon>
        <taxon>Christensenella</taxon>
    </lineage>
</organism>